<dbReference type="PATRIC" id="fig|1197719.3.peg.3298"/>
<sequence length="52" mass="5385">MSINEGGSDKIRYATTLPSSHCADSVSVPVNSMAAPSIMLHSIGLPIATAER</sequence>
<dbReference type="KEGG" id="sbz:A464_3307"/>
<dbReference type="AlphaFoldDB" id="S5MUV9"/>
<reference evidence="1 2" key="1">
    <citation type="submission" date="2013-07" db="EMBL/GenBank/DDBJ databases">
        <title>Genome sequence of Salmonella bongori N268-08 - a rare clinical isolate.</title>
        <authorList>
            <person name="Marti R."/>
            <person name="Hagens S."/>
            <person name="Loessner M.J."/>
            <person name="Klumpp J."/>
        </authorList>
    </citation>
    <scope>NUCLEOTIDE SEQUENCE [LARGE SCALE GENOMIC DNA]</scope>
    <source>
        <strain evidence="1 2">N268-08</strain>
    </source>
</reference>
<gene>
    <name evidence="1" type="ORF">A464_3307</name>
</gene>
<dbReference type="HOGENOM" id="CLU_3084493_0_0_6"/>
<organism evidence="1 2">
    <name type="scientific">Salmonella bongori N268-08</name>
    <dbReference type="NCBI Taxonomy" id="1197719"/>
    <lineage>
        <taxon>Bacteria</taxon>
        <taxon>Pseudomonadati</taxon>
        <taxon>Pseudomonadota</taxon>
        <taxon>Gammaproteobacteria</taxon>
        <taxon>Enterobacterales</taxon>
        <taxon>Enterobacteriaceae</taxon>
        <taxon>Salmonella</taxon>
    </lineage>
</organism>
<evidence type="ECO:0000313" key="2">
    <source>
        <dbReference type="Proteomes" id="UP000015042"/>
    </source>
</evidence>
<dbReference type="Proteomes" id="UP000015042">
    <property type="component" value="Chromosome"/>
</dbReference>
<dbReference type="EMBL" id="CP006608">
    <property type="protein sequence ID" value="AGR60491.1"/>
    <property type="molecule type" value="Genomic_DNA"/>
</dbReference>
<protein>
    <submittedName>
        <fullName evidence="1">Uncharacterized protein</fullName>
    </submittedName>
</protein>
<proteinExistence type="predicted"/>
<name>S5MUV9_SALBN</name>
<evidence type="ECO:0000313" key="1">
    <source>
        <dbReference type="EMBL" id="AGR60491.1"/>
    </source>
</evidence>
<accession>S5MUV9</accession>